<reference evidence="2" key="1">
    <citation type="journal article" date="2022" name="Int. J. Mol. Sci.">
        <title>Draft Genome of Tanacetum Coccineum: Genomic Comparison of Closely Related Tanacetum-Family Plants.</title>
        <authorList>
            <person name="Yamashiro T."/>
            <person name="Shiraishi A."/>
            <person name="Nakayama K."/>
            <person name="Satake H."/>
        </authorList>
    </citation>
    <scope>NUCLEOTIDE SEQUENCE</scope>
</reference>
<evidence type="ECO:0008006" key="4">
    <source>
        <dbReference type="Google" id="ProtNLM"/>
    </source>
</evidence>
<dbReference type="Proteomes" id="UP001151760">
    <property type="component" value="Unassembled WGS sequence"/>
</dbReference>
<evidence type="ECO:0000256" key="1">
    <source>
        <dbReference type="SAM" id="MobiDB-lite"/>
    </source>
</evidence>
<reference evidence="2" key="2">
    <citation type="submission" date="2022-01" db="EMBL/GenBank/DDBJ databases">
        <authorList>
            <person name="Yamashiro T."/>
            <person name="Shiraishi A."/>
            <person name="Satake H."/>
            <person name="Nakayama K."/>
        </authorList>
    </citation>
    <scope>NUCLEOTIDE SEQUENCE</scope>
</reference>
<evidence type="ECO:0000313" key="2">
    <source>
        <dbReference type="EMBL" id="GJT54849.1"/>
    </source>
</evidence>
<feature type="region of interest" description="Disordered" evidence="1">
    <location>
        <begin position="218"/>
        <end position="270"/>
    </location>
</feature>
<comment type="caution">
    <text evidence="2">The sequence shown here is derived from an EMBL/GenBank/DDBJ whole genome shotgun (WGS) entry which is preliminary data.</text>
</comment>
<evidence type="ECO:0000313" key="3">
    <source>
        <dbReference type="Proteomes" id="UP001151760"/>
    </source>
</evidence>
<protein>
    <recommendedName>
        <fullName evidence="4">MAK10-like protein</fullName>
    </recommendedName>
</protein>
<gene>
    <name evidence="2" type="ORF">Tco_0989903</name>
</gene>
<organism evidence="2 3">
    <name type="scientific">Tanacetum coccineum</name>
    <dbReference type="NCBI Taxonomy" id="301880"/>
    <lineage>
        <taxon>Eukaryota</taxon>
        <taxon>Viridiplantae</taxon>
        <taxon>Streptophyta</taxon>
        <taxon>Embryophyta</taxon>
        <taxon>Tracheophyta</taxon>
        <taxon>Spermatophyta</taxon>
        <taxon>Magnoliopsida</taxon>
        <taxon>eudicotyledons</taxon>
        <taxon>Gunneridae</taxon>
        <taxon>Pentapetalae</taxon>
        <taxon>asterids</taxon>
        <taxon>campanulids</taxon>
        <taxon>Asterales</taxon>
        <taxon>Asteraceae</taxon>
        <taxon>Asteroideae</taxon>
        <taxon>Anthemideae</taxon>
        <taxon>Anthemidinae</taxon>
        <taxon>Tanacetum</taxon>
    </lineage>
</organism>
<accession>A0ABQ5EVL8</accession>
<keyword evidence="3" id="KW-1185">Reference proteome</keyword>
<name>A0ABQ5EVL8_9ASTR</name>
<dbReference type="EMBL" id="BQNB010016708">
    <property type="protein sequence ID" value="GJT54849.1"/>
    <property type="molecule type" value="Genomic_DNA"/>
</dbReference>
<feature type="compositionally biased region" description="Basic and acidic residues" evidence="1">
    <location>
        <begin position="253"/>
        <end position="270"/>
    </location>
</feature>
<proteinExistence type="predicted"/>
<sequence>MGYENPIRTLGDYSRQSHEGYQNTLELPDGNNVVPLRFDTIRRTIDQSTGDNLCDKNAEESWALLEDLALCDNESWNDPRDFAKPFTAISLPQDVPSTSDRRLTELKNQVQHLMEAHLALKTSFQKVISEKLDNTPTRDVSEDSIGQINSVYHDHQGDGAPPNKGIKSSSKLLFLKYQYQSSLGEHNRNSSPKRVHFVNTITIIRKEDKPKEEEIVEPNAIKDNNHNTTVKMEEKVGRELSGSKTVIGEGESSDIKRDNPDDRACGDTKE</sequence>